<accession>A0A290ZG45</accession>
<dbReference type="RefSeq" id="WP_096497591.1">
    <property type="nucleotide sequence ID" value="NZ_CP023445.1"/>
</dbReference>
<keyword evidence="2" id="KW-1185">Reference proteome</keyword>
<dbReference type="AlphaFoldDB" id="A0A290ZG45"/>
<dbReference type="EMBL" id="CP023445">
    <property type="protein sequence ID" value="ATE57965.1"/>
    <property type="molecule type" value="Genomic_DNA"/>
</dbReference>
<dbReference type="Proteomes" id="UP000218505">
    <property type="component" value="Chromosome"/>
</dbReference>
<protein>
    <submittedName>
        <fullName evidence="1">Sugar ABC transporter substrate-binding protein</fullName>
    </submittedName>
</protein>
<sequence length="136" mass="14112">MPSPDREPTFLPLTVAATEQAALRAGEDPAALALSRRAEAADSAAAGCWLALVAGCDSGRQAVLDAVRALTEEASGRAGDLCGAVPRRRLVEAELRVDEAVREADGAEFAEALADYDQAAATVVVHVSNRLGNLSR</sequence>
<evidence type="ECO:0000313" key="2">
    <source>
        <dbReference type="Proteomes" id="UP000218505"/>
    </source>
</evidence>
<dbReference type="KEGG" id="apre:CNX65_03625"/>
<reference evidence="1" key="1">
    <citation type="submission" date="2017-09" db="EMBL/GenBank/DDBJ databases">
        <title>Complete Genome Sequence of ansamitocin-producing Bacterium Actinosynnema pretiosum X47.</title>
        <authorList>
            <person name="Cao G."/>
            <person name="Zong G."/>
            <person name="Zhong C."/>
            <person name="Fu J."/>
        </authorList>
    </citation>
    <scope>NUCLEOTIDE SEQUENCE [LARGE SCALE GENOMIC DNA]</scope>
    <source>
        <strain evidence="1">X47</strain>
    </source>
</reference>
<organism evidence="1 2">
    <name type="scientific">Actinosynnema pretiosum</name>
    <dbReference type="NCBI Taxonomy" id="42197"/>
    <lineage>
        <taxon>Bacteria</taxon>
        <taxon>Bacillati</taxon>
        <taxon>Actinomycetota</taxon>
        <taxon>Actinomycetes</taxon>
        <taxon>Pseudonocardiales</taxon>
        <taxon>Pseudonocardiaceae</taxon>
        <taxon>Actinosynnema</taxon>
    </lineage>
</organism>
<gene>
    <name evidence="1" type="ORF">CNX65_03625</name>
</gene>
<proteinExistence type="predicted"/>
<evidence type="ECO:0000313" key="1">
    <source>
        <dbReference type="EMBL" id="ATE57965.1"/>
    </source>
</evidence>
<name>A0A290ZG45_9PSEU</name>